<evidence type="ECO:0000256" key="4">
    <source>
        <dbReference type="ARBA" id="ARBA00022989"/>
    </source>
</evidence>
<keyword evidence="4 7" id="KW-1133">Transmembrane helix</keyword>
<feature type="transmembrane region" description="Helical" evidence="7">
    <location>
        <begin position="115"/>
        <end position="141"/>
    </location>
</feature>
<feature type="transmembrane region" description="Helical" evidence="7">
    <location>
        <begin position="348"/>
        <end position="372"/>
    </location>
</feature>
<feature type="region of interest" description="Disordered" evidence="6">
    <location>
        <begin position="1"/>
        <end position="26"/>
    </location>
</feature>
<comment type="subcellular location">
    <subcellularLocation>
        <location evidence="1">Cell membrane</location>
        <topology evidence="1">Multi-pass membrane protein</topology>
    </subcellularLocation>
</comment>
<gene>
    <name evidence="8" type="ORF">RIF23_05790</name>
</gene>
<dbReference type="RefSeq" id="WP_310911340.1">
    <property type="nucleotide sequence ID" value="NZ_JAVLVT010000002.1"/>
</dbReference>
<feature type="transmembrane region" description="Helical" evidence="7">
    <location>
        <begin position="68"/>
        <end position="95"/>
    </location>
</feature>
<reference evidence="9" key="1">
    <citation type="submission" date="2023-07" db="EMBL/GenBank/DDBJ databases">
        <title>Novel species in the genus Lipingzhangella isolated from Sambhar Salt Lake.</title>
        <authorList>
            <person name="Jiya N."/>
            <person name="Kajale S."/>
            <person name="Sharma A."/>
        </authorList>
    </citation>
    <scope>NUCLEOTIDE SEQUENCE [LARGE SCALE GENOMIC DNA]</scope>
    <source>
        <strain evidence="9">LS1_29</strain>
    </source>
</reference>
<feature type="transmembrane region" description="Helical" evidence="7">
    <location>
        <begin position="378"/>
        <end position="401"/>
    </location>
</feature>
<accession>A0ABU2H3C9</accession>
<feature type="transmembrane region" description="Helical" evidence="7">
    <location>
        <begin position="188"/>
        <end position="208"/>
    </location>
</feature>
<evidence type="ECO:0000313" key="9">
    <source>
        <dbReference type="Proteomes" id="UP001250214"/>
    </source>
</evidence>
<dbReference type="PANTHER" id="PTHR30250">
    <property type="entry name" value="PST FAMILY PREDICTED COLANIC ACID TRANSPORTER"/>
    <property type="match status" value="1"/>
</dbReference>
<keyword evidence="3 7" id="KW-0812">Transmembrane</keyword>
<feature type="transmembrane region" description="Helical" evidence="7">
    <location>
        <begin position="413"/>
        <end position="434"/>
    </location>
</feature>
<keyword evidence="2" id="KW-1003">Cell membrane</keyword>
<feature type="transmembrane region" description="Helical" evidence="7">
    <location>
        <begin position="37"/>
        <end position="62"/>
    </location>
</feature>
<sequence>MAGPPAGLATVTERGPRGGGDGDGDTMGLRRVARGGALNLLGALVGAGVNLALVVVVTRGFAPEQAGVFFFATSLFIMLVAVANLGTSNAMVYFVTRMRAFGAGELVPRVLRLAVGPVVVITVALGLGLAVAAPSLAAALGEPTAGAYLRILALFLPCAVLLDTLLAATRGLHDMRATVVVEKVARPLAQLSLLAVAAATGAAGTLAVAWAGPYLPAAVVAALWLCWILRRQDQAPSAADSARAGVPGHSATGGTSAPRVDGRTFWGFALPRSVANVAQIGIQRSGIVLVALLRGAADAAVFTAVTRFVVAGQFASQAVQLAVQPRLTELLAVRDTAGTNTLYQASTAWLVALTWPLYLPVIVYAPVLMGLFGPDYPVGAVALVVVAVGMLLNAACGMSDLALTMTGRTGWNLVNNLGALLVNVALCVALVPVLGAVGAALAWVAGTLTRCVAALVQLWHWHELRPWGRGTVNAAAASCGWMGLVPLVGALVGGWAALVVSVLAGGLGYLVTVWRLRSSLGLRDVLRRHERERDPAPAA</sequence>
<feature type="transmembrane region" description="Helical" evidence="7">
    <location>
        <begin position="495"/>
        <end position="514"/>
    </location>
</feature>
<dbReference type="EMBL" id="JAVLVT010000002">
    <property type="protein sequence ID" value="MDS1269804.1"/>
    <property type="molecule type" value="Genomic_DNA"/>
</dbReference>
<evidence type="ECO:0000256" key="2">
    <source>
        <dbReference type="ARBA" id="ARBA00022475"/>
    </source>
</evidence>
<protein>
    <submittedName>
        <fullName evidence="8">Polysaccharide biosynthesis C-terminal domain-containing protein</fullName>
    </submittedName>
</protein>
<evidence type="ECO:0000313" key="8">
    <source>
        <dbReference type="EMBL" id="MDS1269804.1"/>
    </source>
</evidence>
<keyword evidence="9" id="KW-1185">Reference proteome</keyword>
<evidence type="ECO:0000256" key="3">
    <source>
        <dbReference type="ARBA" id="ARBA00022692"/>
    </source>
</evidence>
<feature type="transmembrane region" description="Helical" evidence="7">
    <location>
        <begin position="214"/>
        <end position="230"/>
    </location>
</feature>
<evidence type="ECO:0000256" key="7">
    <source>
        <dbReference type="SAM" id="Phobius"/>
    </source>
</evidence>
<evidence type="ECO:0000256" key="5">
    <source>
        <dbReference type="ARBA" id="ARBA00023136"/>
    </source>
</evidence>
<dbReference type="InterPro" id="IPR002797">
    <property type="entry name" value="Polysacc_synth"/>
</dbReference>
<dbReference type="Pfam" id="PF01943">
    <property type="entry name" value="Polysacc_synt"/>
    <property type="match status" value="1"/>
</dbReference>
<dbReference type="PANTHER" id="PTHR30250:SF27">
    <property type="entry name" value="POLYSACCHARIDE BIOSYNTHESIS PROTEIN"/>
    <property type="match status" value="1"/>
</dbReference>
<comment type="caution">
    <text evidence="8">The sequence shown here is derived from an EMBL/GenBank/DDBJ whole genome shotgun (WGS) entry which is preliminary data.</text>
</comment>
<feature type="transmembrane region" description="Helical" evidence="7">
    <location>
        <begin position="147"/>
        <end position="168"/>
    </location>
</feature>
<keyword evidence="5 7" id="KW-0472">Membrane</keyword>
<proteinExistence type="predicted"/>
<dbReference type="InterPro" id="IPR050833">
    <property type="entry name" value="Poly_Biosynth_Transport"/>
</dbReference>
<evidence type="ECO:0000256" key="1">
    <source>
        <dbReference type="ARBA" id="ARBA00004651"/>
    </source>
</evidence>
<organism evidence="8 9">
    <name type="scientific">Lipingzhangella rawalii</name>
    <dbReference type="NCBI Taxonomy" id="2055835"/>
    <lineage>
        <taxon>Bacteria</taxon>
        <taxon>Bacillati</taxon>
        <taxon>Actinomycetota</taxon>
        <taxon>Actinomycetes</taxon>
        <taxon>Streptosporangiales</taxon>
        <taxon>Nocardiopsidaceae</taxon>
        <taxon>Lipingzhangella</taxon>
    </lineage>
</organism>
<evidence type="ECO:0000256" key="6">
    <source>
        <dbReference type="SAM" id="MobiDB-lite"/>
    </source>
</evidence>
<dbReference type="Proteomes" id="UP001250214">
    <property type="component" value="Unassembled WGS sequence"/>
</dbReference>
<name>A0ABU2H3C9_9ACTN</name>